<evidence type="ECO:0000256" key="7">
    <source>
        <dbReference type="ARBA" id="ARBA00023242"/>
    </source>
</evidence>
<evidence type="ECO:0000256" key="2">
    <source>
        <dbReference type="ARBA" id="ARBA00004496"/>
    </source>
</evidence>
<dbReference type="InterPro" id="IPR051421">
    <property type="entry name" value="RNA_Proc_DNA_Dmg_Regulator"/>
</dbReference>
<dbReference type="HOGENOM" id="CLU_060603_0_0_1"/>
<comment type="similarity">
    <text evidence="3">Belongs to the SDE2 family.</text>
</comment>
<dbReference type="GeneID" id="20312886"/>
<dbReference type="VEuPathDB" id="FungiDB:HMPREF1120_08247"/>
<organism evidence="12 13">
    <name type="scientific">Exophiala dermatitidis (strain ATCC 34100 / CBS 525.76 / NIH/UT8656)</name>
    <name type="common">Black yeast</name>
    <name type="synonym">Wangiella dermatitidis</name>
    <dbReference type="NCBI Taxonomy" id="858893"/>
    <lineage>
        <taxon>Eukaryota</taxon>
        <taxon>Fungi</taxon>
        <taxon>Dikarya</taxon>
        <taxon>Ascomycota</taxon>
        <taxon>Pezizomycotina</taxon>
        <taxon>Eurotiomycetes</taxon>
        <taxon>Chaetothyriomycetidae</taxon>
        <taxon>Chaetothyriales</taxon>
        <taxon>Herpotrichiellaceae</taxon>
        <taxon>Exophiala</taxon>
    </lineage>
</organism>
<name>H6C852_EXODN</name>
<feature type="domain" description="Sde2 ubiquitin" evidence="10">
    <location>
        <begin position="5"/>
        <end position="96"/>
    </location>
</feature>
<evidence type="ECO:0000256" key="8">
    <source>
        <dbReference type="ARBA" id="ARBA00023306"/>
    </source>
</evidence>
<dbReference type="Pfam" id="PF22782">
    <property type="entry name" value="SDE2"/>
    <property type="match status" value="1"/>
</dbReference>
<dbReference type="OMA" id="RAPWIQN"/>
<evidence type="ECO:0000256" key="3">
    <source>
        <dbReference type="ARBA" id="ARBA00008726"/>
    </source>
</evidence>
<dbReference type="GO" id="GO:0005634">
    <property type="term" value="C:nucleus"/>
    <property type="evidence" value="ECO:0007669"/>
    <property type="project" value="UniProtKB-SubCell"/>
</dbReference>
<feature type="compositionally biased region" description="Acidic residues" evidence="9">
    <location>
        <begin position="264"/>
        <end position="278"/>
    </location>
</feature>
<comment type="subcellular location">
    <subcellularLocation>
        <location evidence="2">Cytoplasm</location>
    </subcellularLocation>
    <subcellularLocation>
        <location evidence="1">Nucleus</location>
    </subcellularLocation>
</comment>
<evidence type="ECO:0000256" key="5">
    <source>
        <dbReference type="ARBA" id="ARBA00022664"/>
    </source>
</evidence>
<protein>
    <submittedName>
        <fullName evidence="12">Uncharacterized protein</fullName>
    </submittedName>
</protein>
<dbReference type="Pfam" id="PF13019">
    <property type="entry name" value="Sde2_N_Ubi_yeast"/>
    <property type="match status" value="1"/>
</dbReference>
<feature type="region of interest" description="Disordered" evidence="9">
    <location>
        <begin position="180"/>
        <end position="207"/>
    </location>
</feature>
<dbReference type="RefSeq" id="XP_009160740.1">
    <property type="nucleotide sequence ID" value="XM_009162492.1"/>
</dbReference>
<keyword evidence="5" id="KW-0507">mRNA processing</keyword>
<feature type="compositionally biased region" description="Gly residues" evidence="9">
    <location>
        <begin position="240"/>
        <end position="260"/>
    </location>
</feature>
<dbReference type="InParanoid" id="H6C852"/>
<feature type="compositionally biased region" description="Acidic residues" evidence="9">
    <location>
        <begin position="321"/>
        <end position="335"/>
    </location>
</feature>
<proteinExistence type="inferred from homology"/>
<keyword evidence="4" id="KW-0963">Cytoplasm</keyword>
<dbReference type="InterPro" id="IPR053822">
    <property type="entry name" value="SDE2-like_dom"/>
</dbReference>
<accession>H6C852</accession>
<dbReference type="GO" id="GO:0008380">
    <property type="term" value="P:RNA splicing"/>
    <property type="evidence" value="ECO:0007669"/>
    <property type="project" value="UniProtKB-KW"/>
</dbReference>
<evidence type="ECO:0000256" key="6">
    <source>
        <dbReference type="ARBA" id="ARBA00023187"/>
    </source>
</evidence>
<gene>
    <name evidence="12" type="ORF">HMPREF1120_08247</name>
</gene>
<dbReference type="Proteomes" id="UP000007304">
    <property type="component" value="Unassembled WGS sequence"/>
</dbReference>
<dbReference type="GO" id="GO:0006397">
    <property type="term" value="P:mRNA processing"/>
    <property type="evidence" value="ECO:0007669"/>
    <property type="project" value="UniProtKB-KW"/>
</dbReference>
<keyword evidence="7" id="KW-0539">Nucleus</keyword>
<evidence type="ECO:0000256" key="1">
    <source>
        <dbReference type="ARBA" id="ARBA00004123"/>
    </source>
</evidence>
<dbReference type="STRING" id="858893.H6C852"/>
<sequence length="350" mass="37462">MQPIVNVLLDSFPGLSLPPTVCLPLPASCTAAELLDTIAALLPSSLLQSNRLVITSTSNRPIYASSTTTVADLSASSSCRQTSSTAILPLRLSASLIGGKGGFGSQLRAAGGRMSSRKKRQNAELATGSARNLDGRRLRTITEAKNLATYLATKPEMDRKEKEERRKRWEQIIELAEQREADMRAGKGPDGRRKGLSDEWVEEKEEVGENVRNAVKAAMLAEQGQEKHAELSTQDAESSGSGGSATGSGGSATGSGGSATGSGDDSDAEDLMELDEDEMARLRMEAEAGDADAIWVLQHKLNIPSHLLPKPKQPIRRFAGFDDEEDDISSSEDDEAQQRHGKGKQKDDSA</sequence>
<dbReference type="AlphaFoldDB" id="H6C852"/>
<dbReference type="EMBL" id="JH226136">
    <property type="protein sequence ID" value="EHY60279.1"/>
    <property type="molecule type" value="Genomic_DNA"/>
</dbReference>
<keyword evidence="8" id="KW-0131">Cell cycle</keyword>
<evidence type="ECO:0000259" key="10">
    <source>
        <dbReference type="Pfam" id="PF13019"/>
    </source>
</evidence>
<dbReference type="InterPro" id="IPR024974">
    <property type="entry name" value="Sde2_N"/>
</dbReference>
<feature type="compositionally biased region" description="Basic and acidic residues" evidence="9">
    <location>
        <begin position="180"/>
        <end position="197"/>
    </location>
</feature>
<feature type="region of interest" description="Disordered" evidence="9">
    <location>
        <begin position="222"/>
        <end position="285"/>
    </location>
</feature>
<dbReference type="PANTHER" id="PTHR12786:SF1">
    <property type="entry name" value="SPLICING REGULATOR SDE2"/>
    <property type="match status" value="1"/>
</dbReference>
<dbReference type="GO" id="GO:0005737">
    <property type="term" value="C:cytoplasm"/>
    <property type="evidence" value="ECO:0007669"/>
    <property type="project" value="UniProtKB-SubCell"/>
</dbReference>
<evidence type="ECO:0000313" key="13">
    <source>
        <dbReference type="Proteomes" id="UP000007304"/>
    </source>
</evidence>
<keyword evidence="6" id="KW-0508">mRNA splicing</keyword>
<reference evidence="12" key="1">
    <citation type="submission" date="2011-07" db="EMBL/GenBank/DDBJ databases">
        <title>The Genome Sequence of Exophiala (Wangiella) dermatitidis NIH/UT8656.</title>
        <authorList>
            <consortium name="The Broad Institute Genome Sequencing Platform"/>
            <person name="Cuomo C."/>
            <person name="Wang Z."/>
            <person name="Hunicke-Smith S."/>
            <person name="Szanislo P.J."/>
            <person name="Earl A."/>
            <person name="Young S.K."/>
            <person name="Zeng Q."/>
            <person name="Gargeya S."/>
            <person name="Fitzgerald M."/>
            <person name="Haas B."/>
            <person name="Abouelleil A."/>
            <person name="Alvarado L."/>
            <person name="Arachchi H.M."/>
            <person name="Berlin A."/>
            <person name="Brown A."/>
            <person name="Chapman S.B."/>
            <person name="Chen Z."/>
            <person name="Dunbar C."/>
            <person name="Freedman E."/>
            <person name="Gearin G."/>
            <person name="Gellesch M."/>
            <person name="Goldberg J."/>
            <person name="Griggs A."/>
            <person name="Gujja S."/>
            <person name="Heiman D."/>
            <person name="Howarth C."/>
            <person name="Larson L."/>
            <person name="Lui A."/>
            <person name="MacDonald P.J.P."/>
            <person name="Montmayeur A."/>
            <person name="Murphy C."/>
            <person name="Neiman D."/>
            <person name="Pearson M."/>
            <person name="Priest M."/>
            <person name="Roberts A."/>
            <person name="Saif S."/>
            <person name="Shea T."/>
            <person name="Shenoy N."/>
            <person name="Sisk P."/>
            <person name="Stolte C."/>
            <person name="Sykes S."/>
            <person name="Wortman J."/>
            <person name="Nusbaum C."/>
            <person name="Birren B."/>
        </authorList>
    </citation>
    <scope>NUCLEOTIDE SEQUENCE</scope>
    <source>
        <strain evidence="12">NIH/UT8656</strain>
    </source>
</reference>
<evidence type="ECO:0000256" key="4">
    <source>
        <dbReference type="ARBA" id="ARBA00022490"/>
    </source>
</evidence>
<evidence type="ECO:0000256" key="9">
    <source>
        <dbReference type="SAM" id="MobiDB-lite"/>
    </source>
</evidence>
<feature type="domain" description="SDE2-like" evidence="11">
    <location>
        <begin position="98"/>
        <end position="216"/>
    </location>
</feature>
<dbReference type="OrthoDB" id="547031at2759"/>
<evidence type="ECO:0000259" key="11">
    <source>
        <dbReference type="Pfam" id="PF22782"/>
    </source>
</evidence>
<dbReference type="eggNOG" id="KOG2827">
    <property type="taxonomic scope" value="Eukaryota"/>
</dbReference>
<evidence type="ECO:0000313" key="12">
    <source>
        <dbReference type="EMBL" id="EHY60279.1"/>
    </source>
</evidence>
<keyword evidence="13" id="KW-1185">Reference proteome</keyword>
<dbReference type="PANTHER" id="PTHR12786">
    <property type="entry name" value="SPLICING FACTOR SF3A-RELATED"/>
    <property type="match status" value="1"/>
</dbReference>
<feature type="region of interest" description="Disordered" evidence="9">
    <location>
        <begin position="304"/>
        <end position="350"/>
    </location>
</feature>